<gene>
    <name evidence="1" type="ORF">CB5_LOCUS8090</name>
</gene>
<dbReference type="AlphaFoldDB" id="A0A6V7P237"/>
<evidence type="ECO:0000313" key="1">
    <source>
        <dbReference type="EMBL" id="CAD1824879.1"/>
    </source>
</evidence>
<name>A0A6V7P237_ANACO</name>
<dbReference type="Gene3D" id="3.60.10.10">
    <property type="entry name" value="Endonuclease/exonuclease/phosphatase"/>
    <property type="match status" value="1"/>
</dbReference>
<dbReference type="SUPFAM" id="SSF56219">
    <property type="entry name" value="DNase I-like"/>
    <property type="match status" value="1"/>
</dbReference>
<proteinExistence type="predicted"/>
<protein>
    <recommendedName>
        <fullName evidence="2">Endonuclease/exonuclease/phosphatase domain-containing protein</fullName>
    </recommendedName>
</protein>
<evidence type="ECO:0008006" key="2">
    <source>
        <dbReference type="Google" id="ProtNLM"/>
    </source>
</evidence>
<sequence length="230" mass="26071">MFNILCWNVRGLNDPCKRRCVRSIVSNLFCSVVCIQESKVDSVSRSFLRSCCGSSFDRCHVIPAYRASGGLITCWNELGNICPQQARWSAFYVTHWTFANYEVRVIRRVLSFSRFSGGSLTVFRPMARVPRIVVQSLAPKPEKRDLTDSRIEFWRACIGTRLCLYRYKVDGCIGTAIGACTGTEPQSPATRASGLDFVDLVPVQELVYRYKGLISCSLNCRGFLRLWTSY</sequence>
<accession>A0A6V7P237</accession>
<organism evidence="1">
    <name type="scientific">Ananas comosus var. bracteatus</name>
    <name type="common">red pineapple</name>
    <dbReference type="NCBI Taxonomy" id="296719"/>
    <lineage>
        <taxon>Eukaryota</taxon>
        <taxon>Viridiplantae</taxon>
        <taxon>Streptophyta</taxon>
        <taxon>Embryophyta</taxon>
        <taxon>Tracheophyta</taxon>
        <taxon>Spermatophyta</taxon>
        <taxon>Magnoliopsida</taxon>
        <taxon>Liliopsida</taxon>
        <taxon>Poales</taxon>
        <taxon>Bromeliaceae</taxon>
        <taxon>Bromelioideae</taxon>
        <taxon>Ananas</taxon>
    </lineage>
</organism>
<dbReference type="EMBL" id="LR862144">
    <property type="protein sequence ID" value="CAD1824879.1"/>
    <property type="molecule type" value="Genomic_DNA"/>
</dbReference>
<dbReference type="InterPro" id="IPR036691">
    <property type="entry name" value="Endo/exonu/phosph_ase_sf"/>
</dbReference>
<reference evidence="1" key="1">
    <citation type="submission" date="2020-07" db="EMBL/GenBank/DDBJ databases">
        <authorList>
            <person name="Lin J."/>
        </authorList>
    </citation>
    <scope>NUCLEOTIDE SEQUENCE</scope>
</reference>